<feature type="compositionally biased region" description="Basic residues" evidence="2">
    <location>
        <begin position="480"/>
        <end position="500"/>
    </location>
</feature>
<dbReference type="InterPro" id="IPR027417">
    <property type="entry name" value="P-loop_NTPase"/>
</dbReference>
<dbReference type="EMBL" id="JADNRY010000008">
    <property type="protein sequence ID" value="KAF9075916.1"/>
    <property type="molecule type" value="Genomic_DNA"/>
</dbReference>
<feature type="coiled-coil region" evidence="1">
    <location>
        <begin position="581"/>
        <end position="615"/>
    </location>
</feature>
<reference evidence="4" key="1">
    <citation type="submission" date="2020-11" db="EMBL/GenBank/DDBJ databases">
        <authorList>
            <consortium name="DOE Joint Genome Institute"/>
            <person name="Ahrendt S."/>
            <person name="Riley R."/>
            <person name="Andreopoulos W."/>
            <person name="Labutti K."/>
            <person name="Pangilinan J."/>
            <person name="Ruiz-Duenas F.J."/>
            <person name="Barrasa J.M."/>
            <person name="Sanchez-Garcia M."/>
            <person name="Camarero S."/>
            <person name="Miyauchi S."/>
            <person name="Serrano A."/>
            <person name="Linde D."/>
            <person name="Babiker R."/>
            <person name="Drula E."/>
            <person name="Ayuso-Fernandez I."/>
            <person name="Pacheco R."/>
            <person name="Padilla G."/>
            <person name="Ferreira P."/>
            <person name="Barriuso J."/>
            <person name="Kellner H."/>
            <person name="Castanera R."/>
            <person name="Alfaro M."/>
            <person name="Ramirez L."/>
            <person name="Pisabarro A.G."/>
            <person name="Kuo A."/>
            <person name="Tritt A."/>
            <person name="Lipzen A."/>
            <person name="He G."/>
            <person name="Yan M."/>
            <person name="Ng V."/>
            <person name="Cullen D."/>
            <person name="Martin F."/>
            <person name="Rosso M.-N."/>
            <person name="Henrissat B."/>
            <person name="Hibbett D."/>
            <person name="Martinez A.T."/>
            <person name="Grigoriev I.V."/>
        </authorList>
    </citation>
    <scope>NUCLEOTIDE SEQUENCE</scope>
    <source>
        <strain evidence="4">AH 40177</strain>
    </source>
</reference>
<dbReference type="OrthoDB" id="3598281at2759"/>
<dbReference type="Pfam" id="PF00350">
    <property type="entry name" value="Dynamin_N"/>
    <property type="match status" value="1"/>
</dbReference>
<dbReference type="AlphaFoldDB" id="A0A9P5UE68"/>
<evidence type="ECO:0000256" key="1">
    <source>
        <dbReference type="SAM" id="Coils"/>
    </source>
</evidence>
<evidence type="ECO:0000256" key="2">
    <source>
        <dbReference type="SAM" id="MobiDB-lite"/>
    </source>
</evidence>
<evidence type="ECO:0000259" key="3">
    <source>
        <dbReference type="Pfam" id="PF00350"/>
    </source>
</evidence>
<feature type="domain" description="Dynamin N-terminal" evidence="3">
    <location>
        <begin position="104"/>
        <end position="360"/>
    </location>
</feature>
<organism evidence="4 5">
    <name type="scientific">Rhodocollybia butyracea</name>
    <dbReference type="NCBI Taxonomy" id="206335"/>
    <lineage>
        <taxon>Eukaryota</taxon>
        <taxon>Fungi</taxon>
        <taxon>Dikarya</taxon>
        <taxon>Basidiomycota</taxon>
        <taxon>Agaricomycotina</taxon>
        <taxon>Agaricomycetes</taxon>
        <taxon>Agaricomycetidae</taxon>
        <taxon>Agaricales</taxon>
        <taxon>Marasmiineae</taxon>
        <taxon>Omphalotaceae</taxon>
        <taxon>Rhodocollybia</taxon>
    </lineage>
</organism>
<feature type="compositionally biased region" description="Acidic residues" evidence="2">
    <location>
        <begin position="771"/>
        <end position="780"/>
    </location>
</feature>
<feature type="compositionally biased region" description="Acidic residues" evidence="2">
    <location>
        <begin position="539"/>
        <end position="563"/>
    </location>
</feature>
<dbReference type="PANTHER" id="PTHR36681">
    <property type="entry name" value="NUCLEAR GTPASE, GERMINAL CENTER-ASSOCIATED, TANDEM DUPLICATE 3"/>
    <property type="match status" value="1"/>
</dbReference>
<feature type="region of interest" description="Disordered" evidence="2">
    <location>
        <begin position="769"/>
        <end position="788"/>
    </location>
</feature>
<dbReference type="InterPro" id="IPR045063">
    <property type="entry name" value="Dynamin_N"/>
</dbReference>
<proteinExistence type="predicted"/>
<keyword evidence="5" id="KW-1185">Reference proteome</keyword>
<feature type="compositionally biased region" description="Acidic residues" evidence="2">
    <location>
        <begin position="505"/>
        <end position="531"/>
    </location>
</feature>
<feature type="compositionally biased region" description="Basic and acidic residues" evidence="2">
    <location>
        <begin position="267"/>
        <end position="277"/>
    </location>
</feature>
<evidence type="ECO:0000313" key="4">
    <source>
        <dbReference type="EMBL" id="KAF9075916.1"/>
    </source>
</evidence>
<keyword evidence="1" id="KW-0175">Coiled coil</keyword>
<protein>
    <recommendedName>
        <fullName evidence="3">Dynamin N-terminal domain-containing protein</fullName>
    </recommendedName>
</protein>
<feature type="region of interest" description="Disordered" evidence="2">
    <location>
        <begin position="480"/>
        <end position="563"/>
    </location>
</feature>
<dbReference type="PANTHER" id="PTHR36681:SF3">
    <property type="entry name" value="NUCLEAR GTPASE, GERMINAL CENTER-ASSOCIATED, TANDEM DUPLICATE 3"/>
    <property type="match status" value="1"/>
</dbReference>
<comment type="caution">
    <text evidence="4">The sequence shown here is derived from an EMBL/GenBank/DDBJ whole genome shotgun (WGS) entry which is preliminary data.</text>
</comment>
<gene>
    <name evidence="4" type="ORF">BDP27DRAFT_1314724</name>
</gene>
<accession>A0A9P5UE68</accession>
<evidence type="ECO:0000313" key="5">
    <source>
        <dbReference type="Proteomes" id="UP000772434"/>
    </source>
</evidence>
<sequence length="1133" mass="126048">MSSSAKGTSSSTVQVKCEQDVPPHIGGVAHNASVICRDSKKYNVYQSVADIHYSPESALKEGLEMVKCIKAYFDKLNLGSKLRHEVWASDLAKLETQTTPKTLIAVCGATGAGKSSILNALLDDNIVPTSGMRACTAVVTEIAYHSKATIDADISFLSVAEWKQELAVLQHDLIEEDGSLKRTTDLKSDAGVAWQKIHAVYPMLTQERLITMTPEQLIAHDPRVGNVLGFTKHICARNSRIFSEEIAKYIDSKDQSRGKDKKKKKKDEKSLMDKVRDAAGTSKKKKDHNAPAFWPLIRQVNVRCPAECLSSGCILVDLPGVADANAARNSIAKDYMKRAQCVWILAPITRAVDDKTARDLLGDAFKLQLMMNGNYDDHAITFIASKTDDISCSEVISALQLEDDPELEAIEEDIEEINEETSNWKQKKTASDKLVKAIEKELKDIRAIQKEHQKHIEAIRNGEEFTPVLTATGLAVFKKPIGKKRKNNRKGKKGSPKRRRSSADSDIDVDDESSIDEDSENDSNSDSDSDSDSDKDATDSSDDEDSDDGKEKSENDEDGNSDIEVEELVEEVTEESIQSKLDKVNNDIKDSRGRLSEARNNKKTAADRLATLKKSLAKIQRLKNGWCSKKRSEFSRDVLKEDFRTGLKELDDEVAEERDPDNFDSSVNQRDYDAINLPVFTCSSRDYTRITNQVKGDGESTCFSDKASTGIPDLQKWCHSLTIASRTRAVKNFYDSLKAFATTINTFISGIGEVTPADRRAMEEMWASQFEDGDDEDDGADYYGSSSSDFEDPFSTFLNSRAGYEDLIDMKKLKPAKVDSRGNLVGVTPRLNKEFVKLINECVNQLQAKFKDGLEDKCRVGASLAANGAVDLADSFAASMYWSTYRATLRRHGEWRRNLNMELLTPFTKNIAASWGKLFETDLLLPFEETVKSSILCLLEDMEKSAAPGLKERVKIQGELCFAEAEVSLKQAVALVGETVITQQKEVSRCLAPHVQHNLIDGYDLAMQETGRGSVARQKLVFRTFVDERKDDMFDEGADVMLDKLALIGTSVGEALNIAFKELSKKIEVNLAVLWEEAQDDPKEADGREELTETITEILEQVQLWLNAAKEVQKVQCASDVAQALQDVDQEMD</sequence>
<name>A0A9P5UE68_9AGAR</name>
<dbReference type="Proteomes" id="UP000772434">
    <property type="component" value="Unassembled WGS sequence"/>
</dbReference>
<feature type="region of interest" description="Disordered" evidence="2">
    <location>
        <begin position="253"/>
        <end position="287"/>
    </location>
</feature>
<dbReference type="Gene3D" id="3.40.50.300">
    <property type="entry name" value="P-loop containing nucleotide triphosphate hydrolases"/>
    <property type="match status" value="1"/>
</dbReference>
<dbReference type="SUPFAM" id="SSF52540">
    <property type="entry name" value="P-loop containing nucleoside triphosphate hydrolases"/>
    <property type="match status" value="1"/>
</dbReference>